<dbReference type="Proteomes" id="UP000026961">
    <property type="component" value="Chromosome 7"/>
</dbReference>
<proteinExistence type="predicted"/>
<dbReference type="AlphaFoldDB" id="A0A0E0AJT7"/>
<evidence type="ECO:0000313" key="2">
    <source>
        <dbReference type="Proteomes" id="UP000026961"/>
    </source>
</evidence>
<organism evidence="1">
    <name type="scientific">Oryza glumipatula</name>
    <dbReference type="NCBI Taxonomy" id="40148"/>
    <lineage>
        <taxon>Eukaryota</taxon>
        <taxon>Viridiplantae</taxon>
        <taxon>Streptophyta</taxon>
        <taxon>Embryophyta</taxon>
        <taxon>Tracheophyta</taxon>
        <taxon>Spermatophyta</taxon>
        <taxon>Magnoliopsida</taxon>
        <taxon>Liliopsida</taxon>
        <taxon>Poales</taxon>
        <taxon>Poaceae</taxon>
        <taxon>BOP clade</taxon>
        <taxon>Oryzoideae</taxon>
        <taxon>Oryzeae</taxon>
        <taxon>Oryzinae</taxon>
        <taxon>Oryza</taxon>
    </lineage>
</organism>
<sequence length="67" mass="7124">MKDVCDAAVVARMVREAMESSEIRASAQALARQLGRDIADDGGSSAAEFQRLVGFIKELSQSTHGGQ</sequence>
<dbReference type="HOGENOM" id="CLU_2816604_0_0_1"/>
<protein>
    <submittedName>
        <fullName evidence="1">Uncharacterized protein</fullName>
    </submittedName>
</protein>
<evidence type="ECO:0000313" key="1">
    <source>
        <dbReference type="EnsemblPlants" id="OGLUM07G13760.1"/>
    </source>
</evidence>
<reference evidence="1" key="2">
    <citation type="submission" date="2018-05" db="EMBL/GenBank/DDBJ databases">
        <title>OgluRS3 (Oryza glumaepatula Reference Sequence Version 3).</title>
        <authorList>
            <person name="Zhang J."/>
            <person name="Kudrna D."/>
            <person name="Lee S."/>
            <person name="Talag J."/>
            <person name="Welchert J."/>
            <person name="Wing R.A."/>
        </authorList>
    </citation>
    <scope>NUCLEOTIDE SEQUENCE [LARGE SCALE GENOMIC DNA]</scope>
</reference>
<accession>A0A0E0AJT7</accession>
<dbReference type="Gramene" id="OGLUM07G13760.1">
    <property type="protein sequence ID" value="OGLUM07G13760.1"/>
    <property type="gene ID" value="OGLUM07G13760"/>
</dbReference>
<name>A0A0E0AJT7_9ORYZ</name>
<keyword evidence="2" id="KW-1185">Reference proteome</keyword>
<reference evidence="1" key="1">
    <citation type="submission" date="2015-04" db="UniProtKB">
        <authorList>
            <consortium name="EnsemblPlants"/>
        </authorList>
    </citation>
    <scope>IDENTIFICATION</scope>
</reference>
<dbReference type="EnsemblPlants" id="OGLUM07G13760.1">
    <property type="protein sequence ID" value="OGLUM07G13760.1"/>
    <property type="gene ID" value="OGLUM07G13760"/>
</dbReference>